<reference evidence="3" key="1">
    <citation type="journal article" date="2019" name="Int. J. Syst. Evol. Microbiol.">
        <title>The Global Catalogue of Microorganisms (GCM) 10K type strain sequencing project: providing services to taxonomists for standard genome sequencing and annotation.</title>
        <authorList>
            <consortium name="The Broad Institute Genomics Platform"/>
            <consortium name="The Broad Institute Genome Sequencing Center for Infectious Disease"/>
            <person name="Wu L."/>
            <person name="Ma J."/>
        </authorList>
    </citation>
    <scope>NUCLEOTIDE SEQUENCE [LARGE SCALE GENOMIC DNA]</scope>
    <source>
        <strain evidence="3">TISTR 1906</strain>
    </source>
</reference>
<dbReference type="EMBL" id="JBHUMV010000002">
    <property type="protein sequence ID" value="MFD2753354.1"/>
    <property type="molecule type" value="Genomic_DNA"/>
</dbReference>
<evidence type="ECO:0000313" key="3">
    <source>
        <dbReference type="Proteomes" id="UP001597463"/>
    </source>
</evidence>
<protein>
    <submittedName>
        <fullName evidence="2">ABC-type transport auxiliary lipoprotein family protein</fullName>
    </submittedName>
</protein>
<dbReference type="SUPFAM" id="SSF159594">
    <property type="entry name" value="XCC0632-like"/>
    <property type="match status" value="1"/>
</dbReference>
<dbReference type="Proteomes" id="UP001597463">
    <property type="component" value="Unassembled WGS sequence"/>
</dbReference>
<proteinExistence type="predicted"/>
<evidence type="ECO:0000313" key="2">
    <source>
        <dbReference type="EMBL" id="MFD2753354.1"/>
    </source>
</evidence>
<keyword evidence="3" id="KW-1185">Reference proteome</keyword>
<dbReference type="Pfam" id="PF03886">
    <property type="entry name" value="ABC_trans_aux"/>
    <property type="match status" value="1"/>
</dbReference>
<keyword evidence="2" id="KW-0449">Lipoprotein</keyword>
<accession>A0ABW5UKF3</accession>
<comment type="caution">
    <text evidence="2">The sequence shown here is derived from an EMBL/GenBank/DDBJ whole genome shotgun (WGS) entry which is preliminary data.</text>
</comment>
<feature type="domain" description="ABC-type transport auxiliary lipoprotein component" evidence="1">
    <location>
        <begin position="56"/>
        <end position="220"/>
    </location>
</feature>
<sequence length="229" mass="23933">MQRTRLNAGAASRNAGVRGAARPLALAALLLALAGCSALPSPPAQSTRYDLGLVEAAPVSQAAVQLPPLVLADVQSPGLPEGLSSMYYRLAYANGQELRPYQHARWSQPPAQLVQQRLRARLGGQRALLGSQDSVSLPSQNLPVATLRVDVEEFSQVFDSATSSRGVVQLRASLIGAQTRIGNILLGQQVFTAQVPAGTADAAGGARALAAATDDALAQMNRWLQGLGH</sequence>
<gene>
    <name evidence="2" type="ORF">ACFSW6_04610</name>
</gene>
<name>A0ABW5UKF3_9BURK</name>
<dbReference type="InterPro" id="IPR005586">
    <property type="entry name" value="ABC_trans_aux"/>
</dbReference>
<organism evidence="2 3">
    <name type="scientific">Comamonas terrae</name>
    <dbReference type="NCBI Taxonomy" id="673548"/>
    <lineage>
        <taxon>Bacteria</taxon>
        <taxon>Pseudomonadati</taxon>
        <taxon>Pseudomonadota</taxon>
        <taxon>Betaproteobacteria</taxon>
        <taxon>Burkholderiales</taxon>
        <taxon>Comamonadaceae</taxon>
        <taxon>Comamonas</taxon>
    </lineage>
</organism>
<dbReference type="Gene3D" id="3.40.50.10610">
    <property type="entry name" value="ABC-type transport auxiliary lipoprotein component"/>
    <property type="match status" value="1"/>
</dbReference>
<evidence type="ECO:0000259" key="1">
    <source>
        <dbReference type="Pfam" id="PF03886"/>
    </source>
</evidence>
<dbReference type="RefSeq" id="WP_083526563.1">
    <property type="nucleotide sequence ID" value="NZ_JBHUMV010000002.1"/>
</dbReference>